<organism evidence="2 3">
    <name type="scientific">Streptomyces virginiae</name>
    <name type="common">Streptomyces cinnamonensis</name>
    <dbReference type="NCBI Taxonomy" id="1961"/>
    <lineage>
        <taxon>Bacteria</taxon>
        <taxon>Bacillati</taxon>
        <taxon>Actinomycetota</taxon>
        <taxon>Actinomycetes</taxon>
        <taxon>Kitasatosporales</taxon>
        <taxon>Streptomycetaceae</taxon>
        <taxon>Streptomyces</taxon>
    </lineage>
</organism>
<evidence type="ECO:0000313" key="3">
    <source>
        <dbReference type="Proteomes" id="UP000660554"/>
    </source>
</evidence>
<keyword evidence="3" id="KW-1185">Reference proteome</keyword>
<name>A0ABQ3NNN7_STRVG</name>
<gene>
    <name evidence="2" type="ORF">Scinn_38600</name>
</gene>
<sequence>MVAAVVVGRGGQGGGADQGAGGQQGGENTAGGERSRHGGWTPSIPVVPGVLPGSHTLSAAFYELPHIRHVLPKPDISITLPCDNGFRE</sequence>
<reference evidence="3" key="1">
    <citation type="submission" date="2020-09" db="EMBL/GenBank/DDBJ databases">
        <title>Whole genome shotgun sequence of Streptomyces cinnamonensis NBRC 15873.</title>
        <authorList>
            <person name="Komaki H."/>
            <person name="Tamura T."/>
        </authorList>
    </citation>
    <scope>NUCLEOTIDE SEQUENCE [LARGE SCALE GENOMIC DNA]</scope>
    <source>
        <strain evidence="3">NBRC 15873</strain>
    </source>
</reference>
<protein>
    <submittedName>
        <fullName evidence="2">Uncharacterized protein</fullName>
    </submittedName>
</protein>
<feature type="compositionally biased region" description="Gly residues" evidence="1">
    <location>
        <begin position="8"/>
        <end position="29"/>
    </location>
</feature>
<evidence type="ECO:0000313" key="2">
    <source>
        <dbReference type="EMBL" id="GHI14397.1"/>
    </source>
</evidence>
<feature type="region of interest" description="Disordered" evidence="1">
    <location>
        <begin position="1"/>
        <end position="44"/>
    </location>
</feature>
<evidence type="ECO:0000256" key="1">
    <source>
        <dbReference type="SAM" id="MobiDB-lite"/>
    </source>
</evidence>
<proteinExistence type="predicted"/>
<accession>A0ABQ3NNN7</accession>
<comment type="caution">
    <text evidence="2">The sequence shown here is derived from an EMBL/GenBank/DDBJ whole genome shotgun (WGS) entry which is preliminary data.</text>
</comment>
<dbReference type="EMBL" id="BNDV01000008">
    <property type="protein sequence ID" value="GHI14397.1"/>
    <property type="molecule type" value="Genomic_DNA"/>
</dbReference>
<dbReference type="Proteomes" id="UP000660554">
    <property type="component" value="Unassembled WGS sequence"/>
</dbReference>